<dbReference type="EMBL" id="BMKE01000009">
    <property type="protein sequence ID" value="GGB42124.1"/>
    <property type="molecule type" value="Genomic_DNA"/>
</dbReference>
<reference evidence="2" key="1">
    <citation type="journal article" date="2019" name="Int. J. Syst. Evol. Microbiol.">
        <title>The Global Catalogue of Microorganisms (GCM) 10K type strain sequencing project: providing services to taxonomists for standard genome sequencing and annotation.</title>
        <authorList>
            <consortium name="The Broad Institute Genomics Platform"/>
            <consortium name="The Broad Institute Genome Sequencing Center for Infectious Disease"/>
            <person name="Wu L."/>
            <person name="Ma J."/>
        </authorList>
    </citation>
    <scope>NUCLEOTIDE SEQUENCE [LARGE SCALE GENOMIC DNA]</scope>
    <source>
        <strain evidence="2">CGMCC 1.15923</strain>
    </source>
</reference>
<evidence type="ECO:0000313" key="1">
    <source>
        <dbReference type="EMBL" id="GGB42124.1"/>
    </source>
</evidence>
<name>A0ABQ1II67_9GAMM</name>
<protein>
    <recommendedName>
        <fullName evidence="3">Cation transporter</fullName>
    </recommendedName>
</protein>
<dbReference type="RefSeq" id="WP_188629416.1">
    <property type="nucleotide sequence ID" value="NZ_BMKE01000009.1"/>
</dbReference>
<organism evidence="1 2">
    <name type="scientific">Oceanisphaera marina</name>
    <dbReference type="NCBI Taxonomy" id="2017550"/>
    <lineage>
        <taxon>Bacteria</taxon>
        <taxon>Pseudomonadati</taxon>
        <taxon>Pseudomonadota</taxon>
        <taxon>Gammaproteobacteria</taxon>
        <taxon>Aeromonadales</taxon>
        <taxon>Aeromonadaceae</taxon>
        <taxon>Oceanisphaera</taxon>
    </lineage>
</organism>
<gene>
    <name evidence="1" type="ORF">GCM10011502_14330</name>
</gene>
<comment type="caution">
    <text evidence="1">The sequence shown here is derived from an EMBL/GenBank/DDBJ whole genome shotgun (WGS) entry which is preliminary data.</text>
</comment>
<proteinExistence type="predicted"/>
<accession>A0ABQ1II67</accession>
<keyword evidence="2" id="KW-1185">Reference proteome</keyword>
<dbReference type="Proteomes" id="UP000646152">
    <property type="component" value="Unassembled WGS sequence"/>
</dbReference>
<evidence type="ECO:0008006" key="3">
    <source>
        <dbReference type="Google" id="ProtNLM"/>
    </source>
</evidence>
<sequence>MTISEHDDHAELVPVRRRLRLDNLNQLQIELLANEFNNETGVSKVVVRKHWLEIEYDVAVLTLERVIELLEAYGGELSHDWWTSFKASWYLRREEKLRAQLGEDQES</sequence>
<evidence type="ECO:0000313" key="2">
    <source>
        <dbReference type="Proteomes" id="UP000646152"/>
    </source>
</evidence>